<dbReference type="InterPro" id="IPR036390">
    <property type="entry name" value="WH_DNA-bd_sf"/>
</dbReference>
<dbReference type="SUPFAM" id="SSF53098">
    <property type="entry name" value="Ribonuclease H-like"/>
    <property type="match status" value="1"/>
</dbReference>
<accession>A0ABN3GTQ3</accession>
<sequence>MSRAGTTKRLDRLEAAGLIQRVLDPAGRRSFRVFLRAEGLEVADAALTDLIETLADLSADLNRIRFLSRDRDGRYGEAFDAVFQSEETEILTSAPQAPRMNAHRERVIGSIRREALDHVLIMNGAHARHVLAAYERHYNEYRPHLARNQLPPDVHERDLPLEDLAGLVS</sequence>
<dbReference type="Gene3D" id="1.10.10.10">
    <property type="entry name" value="Winged helix-like DNA-binding domain superfamily/Winged helix DNA-binding domain"/>
    <property type="match status" value="1"/>
</dbReference>
<name>A0ABN3GTQ3_9ACTN</name>
<gene>
    <name evidence="2" type="ORF">GCM10010246_58890</name>
</gene>
<evidence type="ECO:0000313" key="2">
    <source>
        <dbReference type="EMBL" id="GAA2360643.1"/>
    </source>
</evidence>
<protein>
    <recommendedName>
        <fullName evidence="1">Integrase catalytic domain-containing protein</fullName>
    </recommendedName>
</protein>
<dbReference type="Proteomes" id="UP001500253">
    <property type="component" value="Unassembled WGS sequence"/>
</dbReference>
<organism evidence="2 3">
    <name type="scientific">Streptomyces cuspidosporus</name>
    <dbReference type="NCBI Taxonomy" id="66882"/>
    <lineage>
        <taxon>Bacteria</taxon>
        <taxon>Bacillati</taxon>
        <taxon>Actinomycetota</taxon>
        <taxon>Actinomycetes</taxon>
        <taxon>Kitasatosporales</taxon>
        <taxon>Streptomycetaceae</taxon>
        <taxon>Streptomyces</taxon>
    </lineage>
</organism>
<dbReference type="Gene3D" id="3.30.420.10">
    <property type="entry name" value="Ribonuclease H-like superfamily/Ribonuclease H"/>
    <property type="match status" value="1"/>
</dbReference>
<proteinExistence type="predicted"/>
<evidence type="ECO:0000259" key="1">
    <source>
        <dbReference type="PROSITE" id="PS50994"/>
    </source>
</evidence>
<dbReference type="SUPFAM" id="SSF46785">
    <property type="entry name" value="Winged helix' DNA-binding domain"/>
    <property type="match status" value="1"/>
</dbReference>
<dbReference type="PROSITE" id="PS50994">
    <property type="entry name" value="INTEGRASE"/>
    <property type="match status" value="1"/>
</dbReference>
<comment type="caution">
    <text evidence="2">The sequence shown here is derived from an EMBL/GenBank/DDBJ whole genome shotgun (WGS) entry which is preliminary data.</text>
</comment>
<dbReference type="InterPro" id="IPR012337">
    <property type="entry name" value="RNaseH-like_sf"/>
</dbReference>
<keyword evidence="3" id="KW-1185">Reference proteome</keyword>
<dbReference type="InterPro" id="IPR036397">
    <property type="entry name" value="RNaseH_sf"/>
</dbReference>
<dbReference type="Pfam" id="PF13683">
    <property type="entry name" value="rve_3"/>
    <property type="match status" value="1"/>
</dbReference>
<dbReference type="InterPro" id="IPR036388">
    <property type="entry name" value="WH-like_DNA-bd_sf"/>
</dbReference>
<dbReference type="InterPro" id="IPR001584">
    <property type="entry name" value="Integrase_cat-core"/>
</dbReference>
<reference evidence="2 3" key="1">
    <citation type="journal article" date="2019" name="Int. J. Syst. Evol. Microbiol.">
        <title>The Global Catalogue of Microorganisms (GCM) 10K type strain sequencing project: providing services to taxonomists for standard genome sequencing and annotation.</title>
        <authorList>
            <consortium name="The Broad Institute Genomics Platform"/>
            <consortium name="The Broad Institute Genome Sequencing Center for Infectious Disease"/>
            <person name="Wu L."/>
            <person name="Ma J."/>
        </authorList>
    </citation>
    <scope>NUCLEOTIDE SEQUENCE [LARGE SCALE GENOMIC DNA]</scope>
    <source>
        <strain evidence="2 3">JCM 4316</strain>
    </source>
</reference>
<evidence type="ECO:0000313" key="3">
    <source>
        <dbReference type="Proteomes" id="UP001500253"/>
    </source>
</evidence>
<feature type="domain" description="Integrase catalytic" evidence="1">
    <location>
        <begin position="1"/>
        <end position="159"/>
    </location>
</feature>
<dbReference type="EMBL" id="BAAASD010000031">
    <property type="protein sequence ID" value="GAA2360643.1"/>
    <property type="molecule type" value="Genomic_DNA"/>
</dbReference>